<evidence type="ECO:0000313" key="2">
    <source>
        <dbReference type="EMBL" id="KAF0703155.1"/>
    </source>
</evidence>
<dbReference type="EMBL" id="VUJU01014019">
    <property type="protein sequence ID" value="KAF0703155.1"/>
    <property type="molecule type" value="Genomic_DNA"/>
</dbReference>
<accession>A0A6G0VPX4</accession>
<proteinExistence type="predicted"/>
<evidence type="ECO:0000313" key="3">
    <source>
        <dbReference type="Proteomes" id="UP000478052"/>
    </source>
</evidence>
<reference evidence="2 3" key="1">
    <citation type="submission" date="2019-08" db="EMBL/GenBank/DDBJ databases">
        <title>Whole genome of Aphis craccivora.</title>
        <authorList>
            <person name="Voronova N.V."/>
            <person name="Shulinski R.S."/>
            <person name="Bandarenka Y.V."/>
            <person name="Zhorov D.G."/>
            <person name="Warner D."/>
        </authorList>
    </citation>
    <scope>NUCLEOTIDE SEQUENCE [LARGE SCALE GENOMIC DNA]</scope>
    <source>
        <strain evidence="2">180601</strain>
        <tissue evidence="2">Whole Body</tissue>
    </source>
</reference>
<name>A0A6G0VPX4_APHCR</name>
<gene>
    <name evidence="2" type="ORF">FWK35_00029908</name>
</gene>
<keyword evidence="3" id="KW-1185">Reference proteome</keyword>
<keyword evidence="1" id="KW-1133">Transmembrane helix</keyword>
<feature type="transmembrane region" description="Helical" evidence="1">
    <location>
        <begin position="29"/>
        <end position="47"/>
    </location>
</feature>
<organism evidence="2 3">
    <name type="scientific">Aphis craccivora</name>
    <name type="common">Cowpea aphid</name>
    <dbReference type="NCBI Taxonomy" id="307492"/>
    <lineage>
        <taxon>Eukaryota</taxon>
        <taxon>Metazoa</taxon>
        <taxon>Ecdysozoa</taxon>
        <taxon>Arthropoda</taxon>
        <taxon>Hexapoda</taxon>
        <taxon>Insecta</taxon>
        <taxon>Pterygota</taxon>
        <taxon>Neoptera</taxon>
        <taxon>Paraneoptera</taxon>
        <taxon>Hemiptera</taxon>
        <taxon>Sternorrhyncha</taxon>
        <taxon>Aphidomorpha</taxon>
        <taxon>Aphidoidea</taxon>
        <taxon>Aphididae</taxon>
        <taxon>Aphidini</taxon>
        <taxon>Aphis</taxon>
        <taxon>Aphis</taxon>
    </lineage>
</organism>
<dbReference type="Proteomes" id="UP000478052">
    <property type="component" value="Unassembled WGS sequence"/>
</dbReference>
<dbReference type="AlphaFoldDB" id="A0A6G0VPX4"/>
<evidence type="ECO:0000256" key="1">
    <source>
        <dbReference type="SAM" id="Phobius"/>
    </source>
</evidence>
<sequence>MKYDTLINGQMCLLLMPIFNKSRGEHIRVNRPVIEQLIICWLIVLIIKNPHKKYFKKSCAVSGCSNNDLLTPDNLFLNFPRILCLILCILVALVIFVVNNFWQHILPIIQNFQANFDDQDREKIEKKMVEVIDLMNAATKKIILKPVANIDSQQKIVPQTRLYSTKKKRKCRDPSIPKPTIN</sequence>
<feature type="transmembrane region" description="Helical" evidence="1">
    <location>
        <begin position="82"/>
        <end position="102"/>
    </location>
</feature>
<keyword evidence="1" id="KW-0472">Membrane</keyword>
<comment type="caution">
    <text evidence="2">The sequence shown here is derived from an EMBL/GenBank/DDBJ whole genome shotgun (WGS) entry which is preliminary data.</text>
</comment>
<protein>
    <submittedName>
        <fullName evidence="2">MULE domain-containing protein</fullName>
    </submittedName>
</protein>
<keyword evidence="1" id="KW-0812">Transmembrane</keyword>